<dbReference type="PANTHER" id="PTHR32114:SF2">
    <property type="entry name" value="ABC TRANSPORTER ABCH.3"/>
    <property type="match status" value="1"/>
</dbReference>
<organism evidence="6 7">
    <name type="scientific">Dubosiella newyorkensis</name>
    <dbReference type="NCBI Taxonomy" id="1862672"/>
    <lineage>
        <taxon>Bacteria</taxon>
        <taxon>Bacillati</taxon>
        <taxon>Bacillota</taxon>
        <taxon>Erysipelotrichia</taxon>
        <taxon>Erysipelotrichales</taxon>
        <taxon>Erysipelotrichaceae</taxon>
        <taxon>Dubosiella</taxon>
    </lineage>
</organism>
<sequence>MRPLQLKMSAFGPYANEESIDFERFGKNGLYLVSGTTGAGKTTIFDAIVYALFGSVSGDQKETNMIRSQYAKPTTKTFVVLRFCVKDRIYTVYRSPEYERPKARGEGFTKQKAQTELYFEDHTLPLVKAGEVNAKIESILGMDRAQFKQIGMIAQNDFLKLLLAKTEERSKILQELFHTEAYARFQEKINLKANQIKSDYGKIEQIFDQTRQLSNILSKDQEYEESELLHRLEKGIGEAHQRKMQHQQAQDTIQQRIQIKSQENGVLLQMKKQRALKEAAKQELERLMPFYKQACLDRERLAKSKAMVEGWIEQKKELQDEMMKADAKEKYLKDWETIKKKLESGSRLLKEQEQRKHEIEEEMALLDKLLEDGDEKAQEQIWLSYLQQAQKKEALLKEEEIESKKQEQIRFAYQKAKVALKNEMDQLSSLELAFFDQQAGFLASHLEEGKPCPVCGSLSHPLPARLVDVSIDQANIDRQKENVEQKRSVLSTQSEALAHSNASLSYIQEELEEYAACKPKAQIVQKLIEIRREIAKKEQAKIRKVQLQKQKTNLESKFAQIQAEVAEWDRQNASVQASIRQLGECKAKDEIDHRLKALNKMIEDDRKEREEQDKKYQTISQKKAELEGTIGKEQEESEIELEKALQKNEEELQSFQEAKNKYDQEILQLERFEQNERYVLEQIRKQIQQKQAIEKEYQLFKSLADTFSGKLKDKNKIQLETYVQSAYFQEILHKANIRLMAISDGQYELILLPAINKRSQSGLDLGIIDHYNDTKRSVNTLSGGESFEASLSLALGLSDMVQEQSGGISIETMFIDEGFGTLDEEKLNQAIDLLIDLSDHRLVGVISHTNAFKERIDQQIRVQKNGEQGSSIQIVD</sequence>
<dbReference type="Gene3D" id="3.40.50.300">
    <property type="entry name" value="P-loop containing nucleotide triphosphate hydrolases"/>
    <property type="match status" value="2"/>
</dbReference>
<dbReference type="Pfam" id="PF13476">
    <property type="entry name" value="AAA_23"/>
    <property type="match status" value="1"/>
</dbReference>
<feature type="coiled-coil region" evidence="4">
    <location>
        <begin position="520"/>
        <end position="675"/>
    </location>
</feature>
<dbReference type="GO" id="GO:0016887">
    <property type="term" value="F:ATP hydrolysis activity"/>
    <property type="evidence" value="ECO:0007669"/>
    <property type="project" value="InterPro"/>
</dbReference>
<evidence type="ECO:0000313" key="6">
    <source>
        <dbReference type="EMBL" id="OLU47235.1"/>
    </source>
</evidence>
<dbReference type="GO" id="GO:0006302">
    <property type="term" value="P:double-strand break repair"/>
    <property type="evidence" value="ECO:0007669"/>
    <property type="project" value="InterPro"/>
</dbReference>
<evidence type="ECO:0000313" key="7">
    <source>
        <dbReference type="Proteomes" id="UP000186705"/>
    </source>
</evidence>
<evidence type="ECO:0000256" key="1">
    <source>
        <dbReference type="ARBA" id="ARBA00006930"/>
    </source>
</evidence>
<comment type="caution">
    <text evidence="6">The sequence shown here is derived from an EMBL/GenBank/DDBJ whole genome shotgun (WGS) entry which is preliminary data.</text>
</comment>
<dbReference type="EMBL" id="MPKA01000053">
    <property type="protein sequence ID" value="OLU47235.1"/>
    <property type="molecule type" value="Genomic_DNA"/>
</dbReference>
<dbReference type="InterPro" id="IPR027417">
    <property type="entry name" value="P-loop_NTPase"/>
</dbReference>
<keyword evidence="4" id="KW-0175">Coiled coil</keyword>
<evidence type="ECO:0000256" key="4">
    <source>
        <dbReference type="SAM" id="Coils"/>
    </source>
</evidence>
<protein>
    <recommendedName>
        <fullName evidence="3">Nuclease SbcCD subunit C</fullName>
    </recommendedName>
</protein>
<accession>A0A1U7NP36</accession>
<dbReference type="PANTHER" id="PTHR32114">
    <property type="entry name" value="ABC TRANSPORTER ABCH.3"/>
    <property type="match status" value="1"/>
</dbReference>
<dbReference type="GeneID" id="78274972"/>
<comment type="similarity">
    <text evidence="1">Belongs to the SMC family. SbcC subfamily.</text>
</comment>
<dbReference type="SUPFAM" id="SSF52540">
    <property type="entry name" value="P-loop containing nucleoside triphosphate hydrolases"/>
    <property type="match status" value="1"/>
</dbReference>
<dbReference type="InterPro" id="IPR038729">
    <property type="entry name" value="Rad50/SbcC_AAA"/>
</dbReference>
<reference evidence="6 7" key="1">
    <citation type="submission" date="2016-11" db="EMBL/GenBank/DDBJ databases">
        <title>Description of two novel members of the family Erysipelotrichaceae: Ileibacterium lipovorans gen. nov., sp. nov. and Dubosiella newyorkensis, gen. nov., sp. nov.</title>
        <authorList>
            <person name="Cox L.M."/>
            <person name="Sohn J."/>
            <person name="Tyrrell K.L."/>
            <person name="Citron D.M."/>
            <person name="Lawson P.A."/>
            <person name="Patel N.B."/>
            <person name="Iizumi T."/>
            <person name="Perez-Perez G.I."/>
            <person name="Goldstein E.J."/>
            <person name="Blaser M.J."/>
        </authorList>
    </citation>
    <scope>NUCLEOTIDE SEQUENCE [LARGE SCALE GENOMIC DNA]</scope>
    <source>
        <strain evidence="6 7">NYU-BL-A4</strain>
    </source>
</reference>
<comment type="subunit">
    <text evidence="2">Heterodimer of SbcC and SbcD.</text>
</comment>
<evidence type="ECO:0000259" key="5">
    <source>
        <dbReference type="Pfam" id="PF13476"/>
    </source>
</evidence>
<dbReference type="STRING" id="1862672.BO225_03290"/>
<dbReference type="AlphaFoldDB" id="A0A1U7NP36"/>
<evidence type="ECO:0000256" key="2">
    <source>
        <dbReference type="ARBA" id="ARBA00011322"/>
    </source>
</evidence>
<dbReference type="RefSeq" id="WP_076340862.1">
    <property type="nucleotide sequence ID" value="NZ_CAPDDE010000011.1"/>
</dbReference>
<gene>
    <name evidence="6" type="ORF">BO225_03290</name>
</gene>
<name>A0A1U7NP36_9FIRM</name>
<feature type="coiled-coil region" evidence="4">
    <location>
        <begin position="267"/>
        <end position="433"/>
    </location>
</feature>
<dbReference type="Pfam" id="PF13558">
    <property type="entry name" value="SbcC_Walker_B"/>
    <property type="match status" value="1"/>
</dbReference>
<feature type="domain" description="Rad50/SbcC-type AAA" evidence="5">
    <location>
        <begin position="5"/>
        <end position="213"/>
    </location>
</feature>
<proteinExistence type="inferred from homology"/>
<dbReference type="Proteomes" id="UP000186705">
    <property type="component" value="Unassembled WGS sequence"/>
</dbReference>
<dbReference type="OrthoDB" id="9795626at2"/>
<keyword evidence="7" id="KW-1185">Reference proteome</keyword>
<evidence type="ECO:0000256" key="3">
    <source>
        <dbReference type="ARBA" id="ARBA00013368"/>
    </source>
</evidence>